<proteinExistence type="predicted"/>
<comment type="caution">
    <text evidence="1">The sequence shown here is derived from an EMBL/GenBank/DDBJ whole genome shotgun (WGS) entry which is preliminary data.</text>
</comment>
<dbReference type="AlphaFoldDB" id="A0A8X7Z068"/>
<dbReference type="Proteomes" id="UP000886885">
    <property type="component" value="Chromosome 10D"/>
</dbReference>
<name>A0A8X7Z068_POPTO</name>
<keyword evidence="2" id="KW-1185">Reference proteome</keyword>
<dbReference type="EMBL" id="JAAWWB010000020">
    <property type="protein sequence ID" value="KAG6758522.1"/>
    <property type="molecule type" value="Genomic_DNA"/>
</dbReference>
<protein>
    <submittedName>
        <fullName evidence="1">Uncharacterized protein</fullName>
    </submittedName>
</protein>
<evidence type="ECO:0000313" key="2">
    <source>
        <dbReference type="Proteomes" id="UP000886885"/>
    </source>
</evidence>
<reference evidence="1" key="1">
    <citation type="journal article" date="2020" name="bioRxiv">
        <title>Hybrid origin of Populus tomentosa Carr. identified through genome sequencing and phylogenomic analysis.</title>
        <authorList>
            <person name="An X."/>
            <person name="Gao K."/>
            <person name="Chen Z."/>
            <person name="Li J."/>
            <person name="Yang X."/>
            <person name="Yang X."/>
            <person name="Zhou J."/>
            <person name="Guo T."/>
            <person name="Zhao T."/>
            <person name="Huang S."/>
            <person name="Miao D."/>
            <person name="Khan W.U."/>
            <person name="Rao P."/>
            <person name="Ye M."/>
            <person name="Lei B."/>
            <person name="Liao W."/>
            <person name="Wang J."/>
            <person name="Ji L."/>
            <person name="Li Y."/>
            <person name="Guo B."/>
            <person name="Mustafa N.S."/>
            <person name="Li S."/>
            <person name="Yun Q."/>
            <person name="Keller S.R."/>
            <person name="Mao J."/>
            <person name="Zhang R."/>
            <person name="Strauss S.H."/>
        </authorList>
    </citation>
    <scope>NUCLEOTIDE SEQUENCE</scope>
    <source>
        <strain evidence="1">GM15</strain>
        <tissue evidence="1">Leaf</tissue>
    </source>
</reference>
<accession>A0A8X7Z068</accession>
<evidence type="ECO:0000313" key="1">
    <source>
        <dbReference type="EMBL" id="KAG6758522.1"/>
    </source>
</evidence>
<gene>
    <name evidence="1" type="ORF">POTOM_038875</name>
</gene>
<sequence length="89" mass="9919">MAHEPQTQHYKRKKERKQIKMEKASLKLLFVFVLVFSTTCFPEGAEALGYCSSDSDCPSRCPAGCTDAHCQYVAEGDFECYCGLNPCLG</sequence>
<organism evidence="1 2">
    <name type="scientific">Populus tomentosa</name>
    <name type="common">Chinese white poplar</name>
    <dbReference type="NCBI Taxonomy" id="118781"/>
    <lineage>
        <taxon>Eukaryota</taxon>
        <taxon>Viridiplantae</taxon>
        <taxon>Streptophyta</taxon>
        <taxon>Embryophyta</taxon>
        <taxon>Tracheophyta</taxon>
        <taxon>Spermatophyta</taxon>
        <taxon>Magnoliopsida</taxon>
        <taxon>eudicotyledons</taxon>
        <taxon>Gunneridae</taxon>
        <taxon>Pentapetalae</taxon>
        <taxon>rosids</taxon>
        <taxon>fabids</taxon>
        <taxon>Malpighiales</taxon>
        <taxon>Salicaceae</taxon>
        <taxon>Saliceae</taxon>
        <taxon>Populus</taxon>
    </lineage>
</organism>